<dbReference type="Proteomes" id="UP000196230">
    <property type="component" value="Unassembled WGS sequence"/>
</dbReference>
<evidence type="ECO:0000313" key="1">
    <source>
        <dbReference type="EMBL" id="SJN25565.1"/>
    </source>
</evidence>
<proteinExistence type="predicted"/>
<name>A0A1R4J1F4_9MICC</name>
<protein>
    <submittedName>
        <fullName evidence="1">Uncharacterized protein</fullName>
    </submittedName>
</protein>
<sequence>MRRALVQLWVSHERCVAAAIREPIGAEMWCTALASTLP</sequence>
<dbReference type="AlphaFoldDB" id="A0A1R4J1F4"/>
<organism evidence="1 2">
    <name type="scientific">Micrococcus lylae</name>
    <dbReference type="NCBI Taxonomy" id="1273"/>
    <lineage>
        <taxon>Bacteria</taxon>
        <taxon>Bacillati</taxon>
        <taxon>Actinomycetota</taxon>
        <taxon>Actinomycetes</taxon>
        <taxon>Micrococcales</taxon>
        <taxon>Micrococcaceae</taxon>
        <taxon>Micrococcus</taxon>
    </lineage>
</organism>
<dbReference type="EMBL" id="FUKP01000038">
    <property type="protein sequence ID" value="SJN25565.1"/>
    <property type="molecule type" value="Genomic_DNA"/>
</dbReference>
<accession>A0A1R4J1F4</accession>
<reference evidence="1 2" key="1">
    <citation type="submission" date="2017-02" db="EMBL/GenBank/DDBJ databases">
        <authorList>
            <person name="Peterson S.W."/>
        </authorList>
    </citation>
    <scope>NUCLEOTIDE SEQUENCE [LARGE SCALE GENOMIC DNA]</scope>
    <source>
        <strain evidence="1 2">2B3F</strain>
    </source>
</reference>
<gene>
    <name evidence="1" type="ORF">FM125_05745</name>
</gene>
<evidence type="ECO:0000313" key="2">
    <source>
        <dbReference type="Proteomes" id="UP000196230"/>
    </source>
</evidence>